<keyword evidence="1" id="KW-0732">Signal</keyword>
<accession>A0ABQ9MQY8</accession>
<evidence type="ECO:0000313" key="3">
    <source>
        <dbReference type="EMBL" id="KAJ9182701.1"/>
    </source>
</evidence>
<keyword evidence="4" id="KW-1185">Reference proteome</keyword>
<dbReference type="PROSITE" id="PS51277">
    <property type="entry name" value="BURP"/>
    <property type="match status" value="1"/>
</dbReference>
<dbReference type="SMART" id="SM01045">
    <property type="entry name" value="BURP"/>
    <property type="match status" value="1"/>
</dbReference>
<feature type="domain" description="BURP" evidence="2">
    <location>
        <begin position="93"/>
        <end position="302"/>
    </location>
</feature>
<dbReference type="EMBL" id="JARPOI010000004">
    <property type="protein sequence ID" value="KAJ9182701.1"/>
    <property type="molecule type" value="Genomic_DNA"/>
</dbReference>
<feature type="signal peptide" evidence="1">
    <location>
        <begin position="1"/>
        <end position="21"/>
    </location>
</feature>
<dbReference type="InterPro" id="IPR004873">
    <property type="entry name" value="BURP_dom"/>
</dbReference>
<dbReference type="Pfam" id="PF03181">
    <property type="entry name" value="BURP"/>
    <property type="match status" value="1"/>
</dbReference>
<organism evidence="3 4">
    <name type="scientific">Hevea brasiliensis</name>
    <name type="common">Para rubber tree</name>
    <name type="synonym">Siphonia brasiliensis</name>
    <dbReference type="NCBI Taxonomy" id="3981"/>
    <lineage>
        <taxon>Eukaryota</taxon>
        <taxon>Viridiplantae</taxon>
        <taxon>Streptophyta</taxon>
        <taxon>Embryophyta</taxon>
        <taxon>Tracheophyta</taxon>
        <taxon>Spermatophyta</taxon>
        <taxon>Magnoliopsida</taxon>
        <taxon>eudicotyledons</taxon>
        <taxon>Gunneridae</taxon>
        <taxon>Pentapetalae</taxon>
        <taxon>rosids</taxon>
        <taxon>fabids</taxon>
        <taxon>Malpighiales</taxon>
        <taxon>Euphorbiaceae</taxon>
        <taxon>Crotonoideae</taxon>
        <taxon>Micrandreae</taxon>
        <taxon>Hevea</taxon>
    </lineage>
</organism>
<name>A0ABQ9MQY8_HEVBR</name>
<dbReference type="PANTHER" id="PTHR31236">
    <property type="entry name" value="BURP DOMAIN PROTEIN USPL1-LIKE"/>
    <property type="match status" value="1"/>
</dbReference>
<gene>
    <name evidence="3" type="ORF">P3X46_006664</name>
</gene>
<reference evidence="3" key="1">
    <citation type="journal article" date="2023" name="Plant Biotechnol. J.">
        <title>Chromosome-level wild Hevea brasiliensis genome provides new tools for genomic-assisted breeding and valuable loci to elevate rubber yield.</title>
        <authorList>
            <person name="Cheng H."/>
            <person name="Song X."/>
            <person name="Hu Y."/>
            <person name="Wu T."/>
            <person name="Yang Q."/>
            <person name="An Z."/>
            <person name="Feng S."/>
            <person name="Deng Z."/>
            <person name="Wu W."/>
            <person name="Zeng X."/>
            <person name="Tu M."/>
            <person name="Wang X."/>
            <person name="Huang H."/>
        </authorList>
    </citation>
    <scope>NUCLEOTIDE SEQUENCE</scope>
    <source>
        <strain evidence="3">MT/VB/25A 57/8</strain>
    </source>
</reference>
<dbReference type="PANTHER" id="PTHR31236:SF28">
    <property type="entry name" value="BURP DOMAIN-CONTAINING PROTEIN"/>
    <property type="match status" value="1"/>
</dbReference>
<protein>
    <recommendedName>
        <fullName evidence="2">BURP domain-containing protein</fullName>
    </recommendedName>
</protein>
<dbReference type="Proteomes" id="UP001174677">
    <property type="component" value="Chromosome 4"/>
</dbReference>
<sequence>MEFHLLSIFAFFCLALRGSNASLPAEVYWKSMLPDTSMPKALQDLLQPEFKNGISISTLSFVSTRFQGRYGIAYWPELRKSNEVFIPSETTIFFLYDDLLPHKNMTLNFTKSNKTSNFLPRKIAETIPFSSNMLPQILKYFSIKPSSKEAQIAKRTIEDCEAPNIRGENKYCATSLESLVDFVITKFGKKVQALANEAEKENKEQEYTISKGIKMIGDNQIVCHRQRYAYVVFYCHMINATKAYTIPLEGVDGSKAKAIAVCHTDTSAWNPKHIAFQILKVKPGGPPICHFFNSDTIVWVPK</sequence>
<evidence type="ECO:0000313" key="4">
    <source>
        <dbReference type="Proteomes" id="UP001174677"/>
    </source>
</evidence>
<evidence type="ECO:0000256" key="1">
    <source>
        <dbReference type="SAM" id="SignalP"/>
    </source>
</evidence>
<comment type="caution">
    <text evidence="3">The sequence shown here is derived from an EMBL/GenBank/DDBJ whole genome shotgun (WGS) entry which is preliminary data.</text>
</comment>
<proteinExistence type="predicted"/>
<feature type="chain" id="PRO_5045671732" description="BURP domain-containing protein" evidence="1">
    <location>
        <begin position="22"/>
        <end position="302"/>
    </location>
</feature>
<evidence type="ECO:0000259" key="2">
    <source>
        <dbReference type="PROSITE" id="PS51277"/>
    </source>
</evidence>
<dbReference type="InterPro" id="IPR044816">
    <property type="entry name" value="BURP"/>
</dbReference>